<dbReference type="PANTHER" id="PTHR30204">
    <property type="entry name" value="REDOX-CYCLING DRUG-SENSING TRANSCRIPTIONAL ACTIVATOR SOXR"/>
    <property type="match status" value="1"/>
</dbReference>
<organism evidence="3 4">
    <name type="scientific">Streptomyces smyrnaeus</name>
    <dbReference type="NCBI Taxonomy" id="1387713"/>
    <lineage>
        <taxon>Bacteria</taxon>
        <taxon>Bacillati</taxon>
        <taxon>Actinomycetota</taxon>
        <taxon>Actinomycetes</taxon>
        <taxon>Kitasatosporales</taxon>
        <taxon>Streptomycetaceae</taxon>
        <taxon>Streptomyces</taxon>
    </lineage>
</organism>
<accession>A0ABS3Y2Q7</accession>
<evidence type="ECO:0000313" key="4">
    <source>
        <dbReference type="Proteomes" id="UP000721954"/>
    </source>
</evidence>
<dbReference type="InterPro" id="IPR011256">
    <property type="entry name" value="Reg_factor_effector_dom_sf"/>
</dbReference>
<dbReference type="Proteomes" id="UP000721954">
    <property type="component" value="Unassembled WGS sequence"/>
</dbReference>
<dbReference type="InterPro" id="IPR010499">
    <property type="entry name" value="AraC_E-bd"/>
</dbReference>
<name>A0ABS3Y2Q7_9ACTN</name>
<feature type="domain" description="HTH merR-type" evidence="2">
    <location>
        <begin position="6"/>
        <end position="76"/>
    </location>
</feature>
<proteinExistence type="predicted"/>
<reference evidence="3 4" key="1">
    <citation type="submission" date="2021-02" db="EMBL/GenBank/DDBJ databases">
        <title>Streptomyces spirodelae sp. nov., isolated from duckweed.</title>
        <authorList>
            <person name="Saimee Y."/>
            <person name="Duangmal K."/>
        </authorList>
    </citation>
    <scope>NUCLEOTIDE SEQUENCE [LARGE SCALE GENOMIC DNA]</scope>
    <source>
        <strain evidence="3 4">DSM 42105</strain>
    </source>
</reference>
<comment type="caution">
    <text evidence="3">The sequence shown here is derived from an EMBL/GenBank/DDBJ whole genome shotgun (WGS) entry which is preliminary data.</text>
</comment>
<dbReference type="RefSeq" id="WP_209213528.1">
    <property type="nucleotide sequence ID" value="NZ_JAFFZM010000019.1"/>
</dbReference>
<dbReference type="SUPFAM" id="SSF55136">
    <property type="entry name" value="Probable bacterial effector-binding domain"/>
    <property type="match status" value="1"/>
</dbReference>
<dbReference type="InterPro" id="IPR029442">
    <property type="entry name" value="GyrI-like"/>
</dbReference>
<dbReference type="Gene3D" id="3.20.80.10">
    <property type="entry name" value="Regulatory factor, effector binding domain"/>
    <property type="match status" value="1"/>
</dbReference>
<sequence>MNDDHLLSIGQFARLARLSVKQLRHYADLGLLPPARVDPATGYRYYRAGQARDALTVGLLRSLDVPLPVVAEVLRGEPDADGALAAVRDQLDEELARRQQGLAALERILERGLPGSDTTEVTLREEPPQRVALVRDVASSPYGIGRVTSQCVARLLPLLPRDRPPRLTGLFPLDMGEQIPITITAALEEGAPAPESAAVDLLPGGMFARATHLGPYAQMPLTAHALLAWCAEHGHDPAGPLREVYVSDPATTPPEQLVTYLLVPVHETPQPNGTLV</sequence>
<evidence type="ECO:0000259" key="2">
    <source>
        <dbReference type="PROSITE" id="PS50937"/>
    </source>
</evidence>
<dbReference type="Pfam" id="PF13411">
    <property type="entry name" value="MerR_1"/>
    <property type="match status" value="1"/>
</dbReference>
<protein>
    <submittedName>
        <fullName evidence="3">MerR family transcriptional regulator</fullName>
    </submittedName>
</protein>
<dbReference type="SUPFAM" id="SSF46955">
    <property type="entry name" value="Putative DNA-binding domain"/>
    <property type="match status" value="1"/>
</dbReference>
<dbReference type="SMART" id="SM00422">
    <property type="entry name" value="HTH_MERR"/>
    <property type="match status" value="1"/>
</dbReference>
<dbReference type="InterPro" id="IPR047057">
    <property type="entry name" value="MerR_fam"/>
</dbReference>
<dbReference type="SMART" id="SM00871">
    <property type="entry name" value="AraC_E_bind"/>
    <property type="match status" value="1"/>
</dbReference>
<dbReference type="EMBL" id="JAFFZM010000019">
    <property type="protein sequence ID" value="MBO8201944.1"/>
    <property type="molecule type" value="Genomic_DNA"/>
</dbReference>
<dbReference type="CDD" id="cd01107">
    <property type="entry name" value="HTH_BmrR"/>
    <property type="match status" value="1"/>
</dbReference>
<dbReference type="Gene3D" id="1.10.1660.10">
    <property type="match status" value="1"/>
</dbReference>
<evidence type="ECO:0000313" key="3">
    <source>
        <dbReference type="EMBL" id="MBO8201944.1"/>
    </source>
</evidence>
<evidence type="ECO:0000256" key="1">
    <source>
        <dbReference type="ARBA" id="ARBA00023125"/>
    </source>
</evidence>
<dbReference type="PROSITE" id="PS50937">
    <property type="entry name" value="HTH_MERR_2"/>
    <property type="match status" value="1"/>
</dbReference>
<keyword evidence="1" id="KW-0238">DNA-binding</keyword>
<dbReference type="InterPro" id="IPR009061">
    <property type="entry name" value="DNA-bd_dom_put_sf"/>
</dbReference>
<dbReference type="InterPro" id="IPR000551">
    <property type="entry name" value="MerR-type_HTH_dom"/>
</dbReference>
<dbReference type="GeneID" id="96262305"/>
<keyword evidence="4" id="KW-1185">Reference proteome</keyword>
<dbReference type="PANTHER" id="PTHR30204:SF97">
    <property type="entry name" value="MERR FAMILY REGULATORY PROTEIN"/>
    <property type="match status" value="1"/>
</dbReference>
<gene>
    <name evidence="3" type="ORF">JW613_27150</name>
</gene>
<dbReference type="Pfam" id="PF06445">
    <property type="entry name" value="GyrI-like"/>
    <property type="match status" value="1"/>
</dbReference>